<sequence>MFAFHHLVRVAGAFGACAVLAAGGPATLAGPAVAAPAQTEIGGLAPGDPGTTAAVSPAAAAALAAITAVGDATGRNDAAGPSTSAGPTDWLSAYGQAAEGLQALGIKPFLYPTAAPFCLGGTTLGLAPAMAGSIPGPWPNYAFSIPGLDLSAVKAGQTMFAFVPYGIAPDGADTSGMQVAWFNVSNGRGGLVPMGPLGQVLNAMIPPQVPAELRPMVAQAVHDYFTAALPVGGVRAVRSTPVRAPCWPRCSAPSAMATAPASSSRRSA</sequence>
<organism evidence="2 3">
    <name type="scientific">Nocardia tengchongensis</name>
    <dbReference type="NCBI Taxonomy" id="2055889"/>
    <lineage>
        <taxon>Bacteria</taxon>
        <taxon>Bacillati</taxon>
        <taxon>Actinomycetota</taxon>
        <taxon>Actinomycetes</taxon>
        <taxon>Mycobacteriales</taxon>
        <taxon>Nocardiaceae</taxon>
        <taxon>Nocardia</taxon>
    </lineage>
</organism>
<feature type="chain" id="PRO_5045855902" description="PE-PPE domain-containing protein" evidence="1">
    <location>
        <begin position="22"/>
        <end position="268"/>
    </location>
</feature>
<keyword evidence="3" id="KW-1185">Reference proteome</keyword>
<dbReference type="Proteomes" id="UP000683310">
    <property type="component" value="Chromosome"/>
</dbReference>
<proteinExistence type="predicted"/>
<name>A0ABX8CZX5_9NOCA</name>
<protein>
    <recommendedName>
        <fullName evidence="4">PE-PPE domain-containing protein</fullName>
    </recommendedName>
</protein>
<keyword evidence="1" id="KW-0732">Signal</keyword>
<evidence type="ECO:0000313" key="3">
    <source>
        <dbReference type="Proteomes" id="UP000683310"/>
    </source>
</evidence>
<accession>A0ABX8CZX5</accession>
<evidence type="ECO:0000256" key="1">
    <source>
        <dbReference type="SAM" id="SignalP"/>
    </source>
</evidence>
<evidence type="ECO:0008006" key="4">
    <source>
        <dbReference type="Google" id="ProtNLM"/>
    </source>
</evidence>
<feature type="signal peptide" evidence="1">
    <location>
        <begin position="1"/>
        <end position="21"/>
    </location>
</feature>
<evidence type="ECO:0000313" key="2">
    <source>
        <dbReference type="EMBL" id="QVI24399.1"/>
    </source>
</evidence>
<gene>
    <name evidence="2" type="ORF">KHQ06_17610</name>
</gene>
<reference evidence="2 3" key="1">
    <citation type="submission" date="2021-04" db="EMBL/GenBank/DDBJ databases">
        <title>Nocardia tengchongensis.</title>
        <authorList>
            <person name="Zhuang k."/>
            <person name="Ran Y."/>
            <person name="Li W."/>
        </authorList>
    </citation>
    <scope>NUCLEOTIDE SEQUENCE [LARGE SCALE GENOMIC DNA]</scope>
    <source>
        <strain evidence="2 3">CFH S0057</strain>
    </source>
</reference>
<dbReference type="EMBL" id="CP074371">
    <property type="protein sequence ID" value="QVI24399.1"/>
    <property type="molecule type" value="Genomic_DNA"/>
</dbReference>